<gene>
    <name evidence="1" type="ORF">E2C01_011753</name>
</gene>
<evidence type="ECO:0000313" key="1">
    <source>
        <dbReference type="EMBL" id="MPC18859.1"/>
    </source>
</evidence>
<reference evidence="1 2" key="1">
    <citation type="submission" date="2019-05" db="EMBL/GenBank/DDBJ databases">
        <title>Another draft genome of Portunus trituberculatus and its Hox gene families provides insights of decapod evolution.</title>
        <authorList>
            <person name="Jeong J.-H."/>
            <person name="Song I."/>
            <person name="Kim S."/>
            <person name="Choi T."/>
            <person name="Kim D."/>
            <person name="Ryu S."/>
            <person name="Kim W."/>
        </authorList>
    </citation>
    <scope>NUCLEOTIDE SEQUENCE [LARGE SCALE GENOMIC DNA]</scope>
    <source>
        <tissue evidence="1">Muscle</tissue>
    </source>
</reference>
<sequence length="173" mass="19066">MHIIVNSASSGITLIAFERELHWRGCGVVGDAAEATEIKAPDRLPIASHYRSTCLTVHLGNYRYPSPCSLHLSLLHFLPHRPALVPVTPRFTSCVSRLNARAATPEAAHARCSVRHATIQKSFAHPLSPRLFSKAAETLSHVSKTVFSFNNADISSICHRNHENTFKNACSFN</sequence>
<comment type="caution">
    <text evidence="1">The sequence shown here is derived from an EMBL/GenBank/DDBJ whole genome shotgun (WGS) entry which is preliminary data.</text>
</comment>
<protein>
    <submittedName>
        <fullName evidence="1">Uncharacterized protein</fullName>
    </submittedName>
</protein>
<evidence type="ECO:0000313" key="2">
    <source>
        <dbReference type="Proteomes" id="UP000324222"/>
    </source>
</evidence>
<organism evidence="1 2">
    <name type="scientific">Portunus trituberculatus</name>
    <name type="common">Swimming crab</name>
    <name type="synonym">Neptunus trituberculatus</name>
    <dbReference type="NCBI Taxonomy" id="210409"/>
    <lineage>
        <taxon>Eukaryota</taxon>
        <taxon>Metazoa</taxon>
        <taxon>Ecdysozoa</taxon>
        <taxon>Arthropoda</taxon>
        <taxon>Crustacea</taxon>
        <taxon>Multicrustacea</taxon>
        <taxon>Malacostraca</taxon>
        <taxon>Eumalacostraca</taxon>
        <taxon>Eucarida</taxon>
        <taxon>Decapoda</taxon>
        <taxon>Pleocyemata</taxon>
        <taxon>Brachyura</taxon>
        <taxon>Eubrachyura</taxon>
        <taxon>Portunoidea</taxon>
        <taxon>Portunidae</taxon>
        <taxon>Portuninae</taxon>
        <taxon>Portunus</taxon>
    </lineage>
</organism>
<keyword evidence="2" id="KW-1185">Reference proteome</keyword>
<dbReference type="Proteomes" id="UP000324222">
    <property type="component" value="Unassembled WGS sequence"/>
</dbReference>
<name>A0A5B7DCB7_PORTR</name>
<accession>A0A5B7DCB7</accession>
<proteinExistence type="predicted"/>
<dbReference type="AlphaFoldDB" id="A0A5B7DCB7"/>
<dbReference type="EMBL" id="VSRR010000717">
    <property type="protein sequence ID" value="MPC18859.1"/>
    <property type="molecule type" value="Genomic_DNA"/>
</dbReference>